<dbReference type="InterPro" id="IPR036170">
    <property type="entry name" value="YezG-like_sf"/>
</dbReference>
<gene>
    <name evidence="1" type="ORF">G9H71_03965</name>
</gene>
<organism evidence="1 2">
    <name type="scientific">Motilibacter deserti</name>
    <dbReference type="NCBI Taxonomy" id="2714956"/>
    <lineage>
        <taxon>Bacteria</taxon>
        <taxon>Bacillati</taxon>
        <taxon>Actinomycetota</taxon>
        <taxon>Actinomycetes</taxon>
        <taxon>Motilibacterales</taxon>
        <taxon>Motilibacteraceae</taxon>
        <taxon>Motilibacter</taxon>
    </lineage>
</organism>
<evidence type="ECO:0000313" key="2">
    <source>
        <dbReference type="Proteomes" id="UP000800981"/>
    </source>
</evidence>
<sequence>MYQQGKGAWYTARVGVTPDGRLSIDLDYDHEPQWRFDVVPETYVEDLEMFPRDEESLPGWLKEKVRQSGNASGCAPA</sequence>
<dbReference type="SUPFAM" id="SSF160424">
    <property type="entry name" value="BH3703-like"/>
    <property type="match status" value="1"/>
</dbReference>
<name>A0ABX0GT95_9ACTN</name>
<reference evidence="1 2" key="1">
    <citation type="submission" date="2020-03" db="EMBL/GenBank/DDBJ databases">
        <title>Two novel Motilibacter sp.</title>
        <authorList>
            <person name="Liu S."/>
        </authorList>
    </citation>
    <scope>NUCLEOTIDE SEQUENCE [LARGE SCALE GENOMIC DNA]</scope>
    <source>
        <strain evidence="1 2">E257</strain>
    </source>
</reference>
<keyword evidence="2" id="KW-1185">Reference proteome</keyword>
<dbReference type="EMBL" id="JAANNP010000001">
    <property type="protein sequence ID" value="NHC12931.1"/>
    <property type="molecule type" value="Genomic_DNA"/>
</dbReference>
<protein>
    <submittedName>
        <fullName evidence="1">Uncharacterized protein</fullName>
    </submittedName>
</protein>
<evidence type="ECO:0000313" key="1">
    <source>
        <dbReference type="EMBL" id="NHC12931.1"/>
    </source>
</evidence>
<accession>A0ABX0GT95</accession>
<proteinExistence type="predicted"/>
<comment type="caution">
    <text evidence="1">The sequence shown here is derived from an EMBL/GenBank/DDBJ whole genome shotgun (WGS) entry which is preliminary data.</text>
</comment>
<dbReference type="Proteomes" id="UP000800981">
    <property type="component" value="Unassembled WGS sequence"/>
</dbReference>